<evidence type="ECO:0000259" key="3">
    <source>
        <dbReference type="Pfam" id="PF25954"/>
    </source>
</evidence>
<evidence type="ECO:0000256" key="2">
    <source>
        <dbReference type="ARBA" id="ARBA00022448"/>
    </source>
</evidence>
<keyword evidence="2" id="KW-0813">Transport</keyword>
<dbReference type="EMBL" id="JBEXAC010000001">
    <property type="protein sequence ID" value="MET6996147.1"/>
    <property type="molecule type" value="Genomic_DNA"/>
</dbReference>
<dbReference type="InterPro" id="IPR051909">
    <property type="entry name" value="MFP_Cation_Efflux"/>
</dbReference>
<name>A0ABV2SZD5_9BACT</name>
<feature type="domain" description="CusB-like beta-barrel" evidence="3">
    <location>
        <begin position="204"/>
        <end position="279"/>
    </location>
</feature>
<dbReference type="Proteomes" id="UP001549749">
    <property type="component" value="Unassembled WGS sequence"/>
</dbReference>
<dbReference type="Gene3D" id="2.40.420.20">
    <property type="match status" value="1"/>
</dbReference>
<dbReference type="Pfam" id="PF25954">
    <property type="entry name" value="Beta-barrel_RND_2"/>
    <property type="match status" value="1"/>
</dbReference>
<dbReference type="RefSeq" id="WP_354658795.1">
    <property type="nucleotide sequence ID" value="NZ_JBEXAC010000001.1"/>
</dbReference>
<dbReference type="InterPro" id="IPR006143">
    <property type="entry name" value="RND_pump_MFP"/>
</dbReference>
<dbReference type="Pfam" id="PF25975">
    <property type="entry name" value="CzcB_C"/>
    <property type="match status" value="1"/>
</dbReference>
<evidence type="ECO:0000259" key="4">
    <source>
        <dbReference type="Pfam" id="PF25975"/>
    </source>
</evidence>
<proteinExistence type="inferred from homology"/>
<evidence type="ECO:0000313" key="6">
    <source>
        <dbReference type="Proteomes" id="UP001549749"/>
    </source>
</evidence>
<dbReference type="InterPro" id="IPR058649">
    <property type="entry name" value="CzcB_C"/>
</dbReference>
<evidence type="ECO:0000313" key="5">
    <source>
        <dbReference type="EMBL" id="MET6996147.1"/>
    </source>
</evidence>
<comment type="similarity">
    <text evidence="1">Belongs to the membrane fusion protein (MFP) (TC 8.A.1) family.</text>
</comment>
<evidence type="ECO:0000256" key="1">
    <source>
        <dbReference type="ARBA" id="ARBA00009477"/>
    </source>
</evidence>
<accession>A0ABV2SZD5</accession>
<dbReference type="InterPro" id="IPR058792">
    <property type="entry name" value="Beta-barrel_RND_2"/>
</dbReference>
<protein>
    <submittedName>
        <fullName evidence="5">Efflux RND transporter periplasmic adaptor subunit</fullName>
    </submittedName>
</protein>
<feature type="domain" description="CzcB-like C-terminal circularly permuted SH3-like" evidence="4">
    <location>
        <begin position="287"/>
        <end position="347"/>
    </location>
</feature>
<dbReference type="Gene3D" id="2.40.30.170">
    <property type="match status" value="1"/>
</dbReference>
<dbReference type="NCBIfam" id="TIGR01730">
    <property type="entry name" value="RND_mfp"/>
    <property type="match status" value="1"/>
</dbReference>
<dbReference type="PANTHER" id="PTHR30097">
    <property type="entry name" value="CATION EFFLUX SYSTEM PROTEIN CUSB"/>
    <property type="match status" value="1"/>
</dbReference>
<organism evidence="5 6">
    <name type="scientific">Chitinophaga defluvii</name>
    <dbReference type="NCBI Taxonomy" id="3163343"/>
    <lineage>
        <taxon>Bacteria</taxon>
        <taxon>Pseudomonadati</taxon>
        <taxon>Bacteroidota</taxon>
        <taxon>Chitinophagia</taxon>
        <taxon>Chitinophagales</taxon>
        <taxon>Chitinophagaceae</taxon>
        <taxon>Chitinophaga</taxon>
    </lineage>
</organism>
<dbReference type="SUPFAM" id="SSF111369">
    <property type="entry name" value="HlyD-like secretion proteins"/>
    <property type="match status" value="1"/>
</dbReference>
<keyword evidence="6" id="KW-1185">Reference proteome</keyword>
<sequence length="353" mass="38525">MKRIINSVLIATITAGVMISCGSREQKQAAPVSDKPTLQDSGRSILFPPDSLTLSYFKTVPAGKSDLNAMLTAPARVVATVVKAIDASGQNLVLFDNADLTANYTELLQHIINIRQKAGIIQQKNAIVNQKKIELARFQDLANHGAGTGKDVSDAKTDVISAQTDMEVAQTELANEKTAIIEHESRLKLAGFDPQALAHAPLNKVWVICDMPENQVTKVKEGNNCTLHFTSYPNQSFTGTIEDIGEVVDNITRMVKLRIGINDNNKQLRAGMYAMVKFGVNEGNSLSVPKEAVITVQGKNYVFVKSGDRQFSRREVLTGAQINDRFIVYNGIQEGDQVVIEGAMELKGISFGY</sequence>
<reference evidence="5 6" key="1">
    <citation type="submission" date="2024-06" db="EMBL/GenBank/DDBJ databases">
        <title>Chitinophaga defluvii sp. nov., isolated from municipal sewage.</title>
        <authorList>
            <person name="Zhang L."/>
        </authorList>
    </citation>
    <scope>NUCLEOTIDE SEQUENCE [LARGE SCALE GENOMIC DNA]</scope>
    <source>
        <strain evidence="5 6">H8</strain>
    </source>
</reference>
<comment type="caution">
    <text evidence="5">The sequence shown here is derived from an EMBL/GenBank/DDBJ whole genome shotgun (WGS) entry which is preliminary data.</text>
</comment>
<dbReference type="PROSITE" id="PS51257">
    <property type="entry name" value="PROKAR_LIPOPROTEIN"/>
    <property type="match status" value="1"/>
</dbReference>
<gene>
    <name evidence="5" type="ORF">ABR189_02155</name>
</gene>